<organism evidence="3 4">
    <name type="scientific">Streptomyces macrosporus</name>
    <dbReference type="NCBI Taxonomy" id="44032"/>
    <lineage>
        <taxon>Bacteria</taxon>
        <taxon>Bacillati</taxon>
        <taxon>Actinomycetota</taxon>
        <taxon>Actinomycetes</taxon>
        <taxon>Kitasatosporales</taxon>
        <taxon>Streptomycetaceae</taxon>
        <taxon>Streptomyces</taxon>
    </lineage>
</organism>
<gene>
    <name evidence="3" type="ORF">GCM10010405_16290</name>
</gene>
<proteinExistence type="predicted"/>
<feature type="domain" description="Beta-lactamase-related" evidence="2">
    <location>
        <begin position="26"/>
        <end position="210"/>
    </location>
</feature>
<keyword evidence="4" id="KW-1185">Reference proteome</keyword>
<dbReference type="Gene3D" id="3.40.710.10">
    <property type="entry name" value="DD-peptidase/beta-lactamase superfamily"/>
    <property type="match status" value="1"/>
</dbReference>
<evidence type="ECO:0000256" key="1">
    <source>
        <dbReference type="SAM" id="MobiDB-lite"/>
    </source>
</evidence>
<accession>A0ABP5WR25</accession>
<dbReference type="Proteomes" id="UP001501638">
    <property type="component" value="Unassembled WGS sequence"/>
</dbReference>
<name>A0ABP5WR25_9ACTN</name>
<evidence type="ECO:0000313" key="3">
    <source>
        <dbReference type="EMBL" id="GAA2434048.1"/>
    </source>
</evidence>
<reference evidence="4" key="1">
    <citation type="journal article" date="2019" name="Int. J. Syst. Evol. Microbiol.">
        <title>The Global Catalogue of Microorganisms (GCM) 10K type strain sequencing project: providing services to taxonomists for standard genome sequencing and annotation.</title>
        <authorList>
            <consortium name="The Broad Institute Genomics Platform"/>
            <consortium name="The Broad Institute Genome Sequencing Center for Infectious Disease"/>
            <person name="Wu L."/>
            <person name="Ma J."/>
        </authorList>
    </citation>
    <scope>NUCLEOTIDE SEQUENCE [LARGE SCALE GENOMIC DNA]</scope>
    <source>
        <strain evidence="4">JCM 6305</strain>
    </source>
</reference>
<dbReference type="InterPro" id="IPR050491">
    <property type="entry name" value="AmpC-like"/>
</dbReference>
<evidence type="ECO:0000259" key="2">
    <source>
        <dbReference type="Pfam" id="PF00144"/>
    </source>
</evidence>
<protein>
    <recommendedName>
        <fullName evidence="2">Beta-lactamase-related domain-containing protein</fullName>
    </recommendedName>
</protein>
<comment type="caution">
    <text evidence="3">The sequence shown here is derived from an EMBL/GenBank/DDBJ whole genome shotgun (WGS) entry which is preliminary data.</text>
</comment>
<dbReference type="PANTHER" id="PTHR46825:SF7">
    <property type="entry name" value="D-ALANYL-D-ALANINE CARBOXYPEPTIDASE"/>
    <property type="match status" value="1"/>
</dbReference>
<dbReference type="SUPFAM" id="SSF56601">
    <property type="entry name" value="beta-lactamase/transpeptidase-like"/>
    <property type="match status" value="1"/>
</dbReference>
<dbReference type="InterPro" id="IPR001466">
    <property type="entry name" value="Beta-lactam-related"/>
</dbReference>
<dbReference type="InterPro" id="IPR012338">
    <property type="entry name" value="Beta-lactam/transpept-like"/>
</dbReference>
<dbReference type="PANTHER" id="PTHR46825">
    <property type="entry name" value="D-ALANYL-D-ALANINE-CARBOXYPEPTIDASE/ENDOPEPTIDASE AMPH"/>
    <property type="match status" value="1"/>
</dbReference>
<dbReference type="EMBL" id="BAAASZ010000015">
    <property type="protein sequence ID" value="GAA2434048.1"/>
    <property type="molecule type" value="Genomic_DNA"/>
</dbReference>
<dbReference type="RefSeq" id="WP_344321441.1">
    <property type="nucleotide sequence ID" value="NZ_BAAASZ010000015.1"/>
</dbReference>
<dbReference type="Pfam" id="PF00144">
    <property type="entry name" value="Beta-lactamase"/>
    <property type="match status" value="1"/>
</dbReference>
<evidence type="ECO:0000313" key="4">
    <source>
        <dbReference type="Proteomes" id="UP001501638"/>
    </source>
</evidence>
<sequence length="230" mass="25060">MPSGRPDGTRDGASPRSVHADHRTPDHPPSFEPGARWQYSNTDYVLAGMVIRSMTGRSWAEEVRARILRPLRLARTLAPGDRPFLPRPHARNHQQFEPGGPMVDTTVAYLPFDRDADGSMISTTADVNRFFTALVRGELPAPAQLAETQRTIEIPREPGSPPGRRGGLGLYWTPLSRGGGYWEHGGSGFGCIVQPAVTPDGRAAVTVSLHSRPADLIDHALCDARDAEAR</sequence>
<feature type="region of interest" description="Disordered" evidence="1">
    <location>
        <begin position="1"/>
        <end position="35"/>
    </location>
</feature>